<sequence length="267" mass="28952">MKPRIAIPVPTSTNPEYNQRSWPVYAQAVERSGGEPVEIPLTGTPATIVNLINTCQAVLLPGSPADINPHKFGAEPIPECSPADPARENVDELLIQDAHNLYKPILAICFGTQSLNVWRGGTLVQHIDPTHTPINHRAGRDVPVAHTANIEPDSVLGGILKKDTPEEAPEQTGHLNLRVNSSHHQAIETPGDGLRITARCPEDGVIEAVEGGLATETGNPHWVLGIQWHPERSYDISPASQAIFRRFINEAAAWTPRAIHTSVAKSQ</sequence>
<proteinExistence type="predicted"/>
<comment type="caution">
    <text evidence="1">The sequence shown here is derived from an EMBL/GenBank/DDBJ whole genome shotgun (WGS) entry which is preliminary data.</text>
</comment>
<protein>
    <recommendedName>
        <fullName evidence="3">Peptidase C26</fullName>
    </recommendedName>
</protein>
<reference evidence="1" key="2">
    <citation type="submission" date="2020-09" db="EMBL/GenBank/DDBJ databases">
        <authorList>
            <person name="Sun Q."/>
            <person name="Zhou Y."/>
        </authorList>
    </citation>
    <scope>NUCLEOTIDE SEQUENCE</scope>
    <source>
        <strain evidence="1">CGMCC 1.15447</strain>
    </source>
</reference>
<dbReference type="GO" id="GO:0006598">
    <property type="term" value="P:polyamine catabolic process"/>
    <property type="evidence" value="ECO:0007669"/>
    <property type="project" value="TreeGrafter"/>
</dbReference>
<accession>A0A916W6W6</accession>
<reference evidence="1" key="1">
    <citation type="journal article" date="2014" name="Int. J. Syst. Evol. Microbiol.">
        <title>Complete genome sequence of Corynebacterium casei LMG S-19264T (=DSM 44701T), isolated from a smear-ripened cheese.</title>
        <authorList>
            <consortium name="US DOE Joint Genome Institute (JGI-PGF)"/>
            <person name="Walter F."/>
            <person name="Albersmeier A."/>
            <person name="Kalinowski J."/>
            <person name="Ruckert C."/>
        </authorList>
    </citation>
    <scope>NUCLEOTIDE SEQUENCE</scope>
    <source>
        <strain evidence="1">CGMCC 1.15447</strain>
    </source>
</reference>
<gene>
    <name evidence="1" type="ORF">GCM10011507_23810</name>
</gene>
<dbReference type="PANTHER" id="PTHR43235:SF1">
    <property type="entry name" value="GLUTAMINE AMIDOTRANSFERASE PB2B2.05-RELATED"/>
    <property type="match status" value="1"/>
</dbReference>
<dbReference type="EMBL" id="BMJB01000001">
    <property type="protein sequence ID" value="GGA71401.1"/>
    <property type="molecule type" value="Genomic_DNA"/>
</dbReference>
<dbReference type="Gene3D" id="3.40.50.880">
    <property type="match status" value="1"/>
</dbReference>
<evidence type="ECO:0000313" key="1">
    <source>
        <dbReference type="EMBL" id="GGA71401.1"/>
    </source>
</evidence>
<dbReference type="InterPro" id="IPR029062">
    <property type="entry name" value="Class_I_gatase-like"/>
</dbReference>
<dbReference type="GO" id="GO:0005829">
    <property type="term" value="C:cytosol"/>
    <property type="evidence" value="ECO:0007669"/>
    <property type="project" value="TreeGrafter"/>
</dbReference>
<name>A0A916W6W6_9BACT</name>
<dbReference type="GO" id="GO:0033969">
    <property type="term" value="F:gamma-glutamyl-gamma-aminobutyrate hydrolase activity"/>
    <property type="evidence" value="ECO:0007669"/>
    <property type="project" value="TreeGrafter"/>
</dbReference>
<dbReference type="InterPro" id="IPR011697">
    <property type="entry name" value="Peptidase_C26"/>
</dbReference>
<dbReference type="PANTHER" id="PTHR43235">
    <property type="entry name" value="GLUTAMINE AMIDOTRANSFERASE PB2B2.05-RELATED"/>
    <property type="match status" value="1"/>
</dbReference>
<organism evidence="1 2">
    <name type="scientific">Edaphobacter acidisoli</name>
    <dbReference type="NCBI Taxonomy" id="2040573"/>
    <lineage>
        <taxon>Bacteria</taxon>
        <taxon>Pseudomonadati</taxon>
        <taxon>Acidobacteriota</taxon>
        <taxon>Terriglobia</taxon>
        <taxon>Terriglobales</taxon>
        <taxon>Acidobacteriaceae</taxon>
        <taxon>Edaphobacter</taxon>
    </lineage>
</organism>
<dbReference type="PROSITE" id="PS51273">
    <property type="entry name" value="GATASE_TYPE_1"/>
    <property type="match status" value="1"/>
</dbReference>
<dbReference type="SUPFAM" id="SSF52317">
    <property type="entry name" value="Class I glutamine amidotransferase-like"/>
    <property type="match status" value="1"/>
</dbReference>
<dbReference type="RefSeq" id="WP_188759466.1">
    <property type="nucleotide sequence ID" value="NZ_BMJB01000001.1"/>
</dbReference>
<dbReference type="CDD" id="cd01745">
    <property type="entry name" value="GATase1_2"/>
    <property type="match status" value="1"/>
</dbReference>
<evidence type="ECO:0000313" key="2">
    <source>
        <dbReference type="Proteomes" id="UP000648801"/>
    </source>
</evidence>
<evidence type="ECO:0008006" key="3">
    <source>
        <dbReference type="Google" id="ProtNLM"/>
    </source>
</evidence>
<dbReference type="Pfam" id="PF07722">
    <property type="entry name" value="Peptidase_C26"/>
    <property type="match status" value="1"/>
</dbReference>
<dbReference type="Proteomes" id="UP000648801">
    <property type="component" value="Unassembled WGS sequence"/>
</dbReference>
<keyword evidence="2" id="KW-1185">Reference proteome</keyword>
<dbReference type="InterPro" id="IPR044668">
    <property type="entry name" value="PuuD-like"/>
</dbReference>
<dbReference type="AlphaFoldDB" id="A0A916W6W6"/>